<feature type="transmembrane region" description="Helical" evidence="1">
    <location>
        <begin position="167"/>
        <end position="192"/>
    </location>
</feature>
<dbReference type="InterPro" id="IPR036259">
    <property type="entry name" value="MFS_trans_sf"/>
</dbReference>
<dbReference type="EMBL" id="CP006670">
    <property type="protein sequence ID" value="EHR79364.1"/>
    <property type="molecule type" value="Genomic_DNA"/>
</dbReference>
<feature type="transmembrane region" description="Helical" evidence="1">
    <location>
        <begin position="365"/>
        <end position="383"/>
    </location>
</feature>
<gene>
    <name evidence="2" type="ORF">OCC_07691</name>
</gene>
<dbReference type="Pfam" id="PF07690">
    <property type="entry name" value="MFS_1"/>
    <property type="match status" value="1"/>
</dbReference>
<feature type="transmembrane region" description="Helical" evidence="1">
    <location>
        <begin position="297"/>
        <end position="319"/>
    </location>
</feature>
<accession>H3ZL25</accession>
<dbReference type="Gene3D" id="1.20.1250.20">
    <property type="entry name" value="MFS general substrate transporter like domains"/>
    <property type="match status" value="1"/>
</dbReference>
<proteinExistence type="predicted"/>
<evidence type="ECO:0000256" key="1">
    <source>
        <dbReference type="SAM" id="Phobius"/>
    </source>
</evidence>
<dbReference type="InterPro" id="IPR011701">
    <property type="entry name" value="MFS"/>
</dbReference>
<feature type="transmembrane region" description="Helical" evidence="1">
    <location>
        <begin position="273"/>
        <end position="291"/>
    </location>
</feature>
<organism evidence="2 3">
    <name type="scientific">Thermococcus litoralis (strain ATCC 51850 / DSM 5473 / JCM 8560 / NS-C)</name>
    <dbReference type="NCBI Taxonomy" id="523849"/>
    <lineage>
        <taxon>Archaea</taxon>
        <taxon>Methanobacteriati</taxon>
        <taxon>Methanobacteriota</taxon>
        <taxon>Thermococci</taxon>
        <taxon>Thermococcales</taxon>
        <taxon>Thermococcaceae</taxon>
        <taxon>Thermococcus</taxon>
    </lineage>
</organism>
<dbReference type="RefSeq" id="WP_004066989.1">
    <property type="nucleotide sequence ID" value="NC_022084.1"/>
</dbReference>
<feature type="transmembrane region" description="Helical" evidence="1">
    <location>
        <begin position="340"/>
        <end position="359"/>
    </location>
</feature>
<dbReference type="OrthoDB" id="94818at2157"/>
<dbReference type="KEGG" id="tlt:OCC_07691"/>
<feature type="transmembrane region" description="Helical" evidence="1">
    <location>
        <begin position="46"/>
        <end position="66"/>
    </location>
</feature>
<dbReference type="AlphaFoldDB" id="H3ZL25"/>
<evidence type="ECO:0000313" key="2">
    <source>
        <dbReference type="EMBL" id="EHR79364.1"/>
    </source>
</evidence>
<dbReference type="PANTHER" id="PTHR23518:SF2">
    <property type="entry name" value="MAJOR FACILITATOR SUPERFAMILY TRANSPORTER"/>
    <property type="match status" value="1"/>
</dbReference>
<dbReference type="GO" id="GO:0022857">
    <property type="term" value="F:transmembrane transporter activity"/>
    <property type="evidence" value="ECO:0007669"/>
    <property type="project" value="InterPro"/>
</dbReference>
<reference evidence="2 3" key="1">
    <citation type="journal article" date="2012" name="J. Bacteriol.">
        <title>Genome sequence of the model hyperthermophilic archaeon Thermococcus litoralis NS-C.</title>
        <authorList>
            <person name="Gardner A.F."/>
            <person name="Kumar S."/>
            <person name="Perler F.B."/>
        </authorList>
    </citation>
    <scope>NUCLEOTIDE SEQUENCE [LARGE SCALE GENOMIC DNA]</scope>
    <source>
        <strain evidence="3">ATCC 51850 / DSM 5473 / JCM 8560 / NS-C</strain>
    </source>
</reference>
<dbReference type="HOGENOM" id="CLU_709073_0_0_2"/>
<keyword evidence="1" id="KW-0812">Transmembrane</keyword>
<name>H3ZL25_THELN</name>
<protein>
    <submittedName>
        <fullName evidence="2">MFS transporter</fullName>
    </submittedName>
</protein>
<feature type="transmembrane region" description="Helical" evidence="1">
    <location>
        <begin position="213"/>
        <end position="237"/>
    </location>
</feature>
<feature type="transmembrane region" description="Helical" evidence="1">
    <location>
        <begin position="144"/>
        <end position="161"/>
    </location>
</feature>
<sequence>MRWSEIPREAKAYMIYHTLIAPGLITWTLFPLYLMMTGYSVLEVGAFFTIVNITSIPLTYIFGRLFNRWDIKKGLIAIDILDGIAYVMYGLAKGATAPLMLFGGKVIDKLSTLLYPLYQAYEQIIYPEDKYEEIFAWHLRLPEIATLVSFPIMGYLLGYVYNKPEHYRLTFLFFGLFSVVTVTYLWLFLPSVGKEERISPEGFTFKAGEFKRLIAFETLLTLAWGLAPEFILINYVVFVLKKTVFEITLIAVASSILRIAGTYASERVPKNKGFHVIALGMFLNALYAFVMALAPPFWLALAVYAIGDFGNALWFPFYRSWLFKLIPKEKTTEFHAALSSYNRALGLVTPIAAGALASIRPTLPYGASLTFFALAGAMLLMVGEKAKTR</sequence>
<keyword evidence="1" id="KW-1133">Transmembrane helix</keyword>
<keyword evidence="3" id="KW-1185">Reference proteome</keyword>
<dbReference type="SUPFAM" id="SSF103473">
    <property type="entry name" value="MFS general substrate transporter"/>
    <property type="match status" value="1"/>
</dbReference>
<keyword evidence="1" id="KW-0472">Membrane</keyword>
<dbReference type="GeneID" id="16550821"/>
<dbReference type="PANTHER" id="PTHR23518">
    <property type="entry name" value="C-METHYLTRANSFERASE"/>
    <property type="match status" value="1"/>
</dbReference>
<evidence type="ECO:0000313" key="3">
    <source>
        <dbReference type="Proteomes" id="UP000015502"/>
    </source>
</evidence>
<feature type="transmembrane region" description="Helical" evidence="1">
    <location>
        <begin position="12"/>
        <end position="34"/>
    </location>
</feature>
<dbReference type="Proteomes" id="UP000015502">
    <property type="component" value="Chromosome"/>
</dbReference>
<dbReference type="PaxDb" id="523849-OCC_07691"/>